<feature type="non-terminal residue" evidence="2">
    <location>
        <position position="1"/>
    </location>
</feature>
<dbReference type="EMBL" id="KL302455">
    <property type="protein sequence ID" value="KFP51513.1"/>
    <property type="molecule type" value="Genomic_DNA"/>
</dbReference>
<gene>
    <name evidence="2" type="ORF">N323_06526</name>
</gene>
<evidence type="ECO:0000313" key="3">
    <source>
        <dbReference type="Proteomes" id="UP000053745"/>
    </source>
</evidence>
<feature type="compositionally biased region" description="Basic and acidic residues" evidence="1">
    <location>
        <begin position="61"/>
        <end position="78"/>
    </location>
</feature>
<evidence type="ECO:0000256" key="1">
    <source>
        <dbReference type="SAM" id="MobiDB-lite"/>
    </source>
</evidence>
<feature type="compositionally biased region" description="Basic and acidic residues" evidence="1">
    <location>
        <begin position="1"/>
        <end position="11"/>
    </location>
</feature>
<organism evidence="2 3">
    <name type="scientific">Cathartes aura</name>
    <name type="common">Turkey vulture</name>
    <name type="synonym">Vultur aura</name>
    <dbReference type="NCBI Taxonomy" id="43455"/>
    <lineage>
        <taxon>Eukaryota</taxon>
        <taxon>Metazoa</taxon>
        <taxon>Chordata</taxon>
        <taxon>Craniata</taxon>
        <taxon>Vertebrata</taxon>
        <taxon>Euteleostomi</taxon>
        <taxon>Archelosauria</taxon>
        <taxon>Archosauria</taxon>
        <taxon>Dinosauria</taxon>
        <taxon>Saurischia</taxon>
        <taxon>Theropoda</taxon>
        <taxon>Coelurosauria</taxon>
        <taxon>Aves</taxon>
        <taxon>Neognathae</taxon>
        <taxon>Neoaves</taxon>
        <taxon>Telluraves</taxon>
        <taxon>Accipitrimorphae</taxon>
        <taxon>Accipitriformes</taxon>
        <taxon>Cathartidae</taxon>
        <taxon>Cathartes</taxon>
    </lineage>
</organism>
<dbReference type="OrthoDB" id="9393176at2759"/>
<protein>
    <submittedName>
        <fullName evidence="2">Uncharacterized protein</fullName>
    </submittedName>
</protein>
<feature type="non-terminal residue" evidence="2">
    <location>
        <position position="142"/>
    </location>
</feature>
<proteinExistence type="predicted"/>
<dbReference type="Proteomes" id="UP000053745">
    <property type="component" value="Unassembled WGS sequence"/>
</dbReference>
<evidence type="ECO:0000313" key="2">
    <source>
        <dbReference type="EMBL" id="KFP51513.1"/>
    </source>
</evidence>
<feature type="compositionally biased region" description="Acidic residues" evidence="1">
    <location>
        <begin position="86"/>
        <end position="101"/>
    </location>
</feature>
<accession>A0A091L8B8</accession>
<reference evidence="2 3" key="1">
    <citation type="submission" date="2014-04" db="EMBL/GenBank/DDBJ databases">
        <title>Genome evolution of avian class.</title>
        <authorList>
            <person name="Zhang G."/>
            <person name="Li C."/>
        </authorList>
    </citation>
    <scope>NUCLEOTIDE SEQUENCE [LARGE SCALE GENOMIC DNA]</scope>
    <source>
        <strain evidence="2">BGI_N323</strain>
    </source>
</reference>
<name>A0A091L8B8_CATAU</name>
<feature type="compositionally biased region" description="Basic and acidic residues" evidence="1">
    <location>
        <begin position="39"/>
        <end position="51"/>
    </location>
</feature>
<dbReference type="AlphaFoldDB" id="A0A091L8B8"/>
<keyword evidence="3" id="KW-1185">Reference proteome</keyword>
<feature type="region of interest" description="Disordered" evidence="1">
    <location>
        <begin position="1"/>
        <end position="142"/>
    </location>
</feature>
<sequence length="142" mass="15610">PRAAPLHEVDNKNGAGGPHSQSQREVKRHHHPRRLGQLFRHDLGAVDDDQRPQVAVAQPQQRREDHRVDVSVEDHRLDVSPGLVVAEDEEREEDGPEEDEGGQQLALGAGHLDPGGDLPPAPVSEVVQEETGERRKVLGAPR</sequence>